<protein>
    <recommendedName>
        <fullName evidence="4">Transmembrane protein</fullName>
    </recommendedName>
</protein>
<feature type="transmembrane region" description="Helical" evidence="1">
    <location>
        <begin position="229"/>
        <end position="248"/>
    </location>
</feature>
<feature type="transmembrane region" description="Helical" evidence="1">
    <location>
        <begin position="160"/>
        <end position="182"/>
    </location>
</feature>
<organism evidence="2 3">
    <name type="scientific">Candidatus Sulfotelmatobacter kueseliae</name>
    <dbReference type="NCBI Taxonomy" id="2042962"/>
    <lineage>
        <taxon>Bacteria</taxon>
        <taxon>Pseudomonadati</taxon>
        <taxon>Acidobacteriota</taxon>
        <taxon>Terriglobia</taxon>
        <taxon>Terriglobales</taxon>
        <taxon>Candidatus Korobacteraceae</taxon>
        <taxon>Candidatus Sulfotelmatobacter</taxon>
    </lineage>
</organism>
<feature type="transmembrane region" description="Helical" evidence="1">
    <location>
        <begin position="194"/>
        <end position="217"/>
    </location>
</feature>
<dbReference type="EMBL" id="OMOD01000151">
    <property type="protein sequence ID" value="SPF45152.1"/>
    <property type="molecule type" value="Genomic_DNA"/>
</dbReference>
<evidence type="ECO:0000256" key="1">
    <source>
        <dbReference type="SAM" id="Phobius"/>
    </source>
</evidence>
<dbReference type="Proteomes" id="UP000238701">
    <property type="component" value="Unassembled WGS sequence"/>
</dbReference>
<accession>A0A2U3KZT2</accession>
<feature type="transmembrane region" description="Helical" evidence="1">
    <location>
        <begin position="10"/>
        <end position="27"/>
    </location>
</feature>
<feature type="transmembrane region" description="Helical" evidence="1">
    <location>
        <begin position="33"/>
        <end position="49"/>
    </location>
</feature>
<sequence length="267" mass="29840">MMRPFTQREWFGLIAGVCWGLVLSRFLGADDRTVLWLVIVLGPPVALLISPERPLLSWQLPILTAAAAGAFKNWTTDDSAVGALAEATLVWFLCSVLSSPWAVVFWYRSRRFQQLEKTPRIPIAYVGMVLLVLVCCALTFLGFVATMYRTDADDARNRVMPFYGLLASTAGIALSLVTERLARKLEVHKLVRGVFELLMVPEVVLGIAEIMGEIVYLFWFKSSKHASDQGLLCGILIGMEALATMVWLTRLDRREHGRAVQAQLGRR</sequence>
<evidence type="ECO:0000313" key="2">
    <source>
        <dbReference type="EMBL" id="SPF45152.1"/>
    </source>
</evidence>
<feature type="transmembrane region" description="Helical" evidence="1">
    <location>
        <begin position="128"/>
        <end position="148"/>
    </location>
</feature>
<dbReference type="AlphaFoldDB" id="A0A2U3KZT2"/>
<feature type="transmembrane region" description="Helical" evidence="1">
    <location>
        <begin position="87"/>
        <end position="107"/>
    </location>
</feature>
<keyword evidence="1" id="KW-1133">Transmembrane helix</keyword>
<evidence type="ECO:0008006" key="4">
    <source>
        <dbReference type="Google" id="ProtNLM"/>
    </source>
</evidence>
<proteinExistence type="predicted"/>
<name>A0A2U3KZT2_9BACT</name>
<gene>
    <name evidence="2" type="ORF">SBA1_560020</name>
</gene>
<keyword evidence="1" id="KW-0472">Membrane</keyword>
<evidence type="ECO:0000313" key="3">
    <source>
        <dbReference type="Proteomes" id="UP000238701"/>
    </source>
</evidence>
<keyword evidence="1" id="KW-0812">Transmembrane</keyword>
<reference evidence="3" key="1">
    <citation type="submission" date="2018-02" db="EMBL/GenBank/DDBJ databases">
        <authorList>
            <person name="Hausmann B."/>
        </authorList>
    </citation>
    <scope>NUCLEOTIDE SEQUENCE [LARGE SCALE GENOMIC DNA]</scope>
    <source>
        <strain evidence="3">Peat soil MAG SbA1</strain>
    </source>
</reference>